<evidence type="ECO:0000259" key="1">
    <source>
        <dbReference type="Pfam" id="PF03235"/>
    </source>
</evidence>
<dbReference type="OrthoDB" id="318965at2157"/>
<dbReference type="RefSeq" id="WP_092923331.1">
    <property type="nucleotide sequence ID" value="NZ_FOYN01000004.1"/>
</dbReference>
<dbReference type="Proteomes" id="UP000198932">
    <property type="component" value="Unassembled WGS sequence"/>
</dbReference>
<feature type="domain" description="GmrSD restriction endonucleases C-terminal" evidence="2">
    <location>
        <begin position="421"/>
        <end position="558"/>
    </location>
</feature>
<dbReference type="PANTHER" id="PTHR35149:SF2">
    <property type="entry name" value="DUF262 DOMAIN-CONTAINING PROTEIN"/>
    <property type="match status" value="1"/>
</dbReference>
<dbReference type="PANTHER" id="PTHR35149">
    <property type="entry name" value="SLL5132 PROTEIN"/>
    <property type="match status" value="1"/>
</dbReference>
<keyword evidence="4" id="KW-1185">Reference proteome</keyword>
<dbReference type="InterPro" id="IPR011089">
    <property type="entry name" value="GmrSD_C"/>
</dbReference>
<gene>
    <name evidence="3" type="ORF">SAMN04487937_2706</name>
</gene>
<name>A0A1I6HKL5_HALSD</name>
<proteinExistence type="predicted"/>
<evidence type="ECO:0008006" key="5">
    <source>
        <dbReference type="Google" id="ProtNLM"/>
    </source>
</evidence>
<evidence type="ECO:0000313" key="4">
    <source>
        <dbReference type="Proteomes" id="UP000198932"/>
    </source>
</evidence>
<evidence type="ECO:0000259" key="2">
    <source>
        <dbReference type="Pfam" id="PF07510"/>
    </source>
</evidence>
<dbReference type="EMBL" id="FOYN01000004">
    <property type="protein sequence ID" value="SFR54877.1"/>
    <property type="molecule type" value="Genomic_DNA"/>
</dbReference>
<evidence type="ECO:0000313" key="3">
    <source>
        <dbReference type="EMBL" id="SFR54877.1"/>
    </source>
</evidence>
<accession>A0A1I6HKL5</accession>
<sequence length="568" mass="65804">MPNGIGLSATEDTVEQVLTRNYRYTVPDYQRRYSWQEEQWGALWADLNSIRPDSTHFLGSVVLIERSSGLNELNKLEIVDGQQRIATITVLLSLMREKYYELGEPGQAEDIENKYLKKQDLDLNEYQNLTLSTFDNPNLEKVIERKYEKMDEGQLREAVQFYASKLDDLDTQELDELRKRLLASVTLVSIRCEGEQSAFRLFETLNDRGMELSSVDLMKNYTFSKAASAPDSEIDYEQVQNDWERLIKTLMPNMSQPSRFFRHYIMSASEPNYDGDVSDYKLYDEYQKIVDSKLPEAGISLNEYVSEVADKAELYAKILCHEIDMYDDAGNKAINSKLEDLEIINSVQARTLILRVFEEYNTANKVMESLLLLESFLMRWKVSSYPTGGELDRIYSRICSEAFEKENSIREIYSGLSDRCPSDEEFIASIENKRVRLNDRTSYILKRLEMDYYDGAKVNLDELDREHIAPRASFTAKKYSAWPSTLGTTEAQFEQFRDKLGNLTLLETDKNISIGADPFEKKKEAYAESKLSMNQQLCEDYDNWSTDEIEQRTSELANAMVQIWNLDA</sequence>
<feature type="domain" description="GmrSD restriction endonucleases N-terminal" evidence="1">
    <location>
        <begin position="15"/>
        <end position="223"/>
    </location>
</feature>
<dbReference type="AlphaFoldDB" id="A0A1I6HKL5"/>
<protein>
    <recommendedName>
        <fullName evidence="5">DUF262 domain-containing protein</fullName>
    </recommendedName>
</protein>
<reference evidence="4" key="1">
    <citation type="submission" date="2016-10" db="EMBL/GenBank/DDBJ databases">
        <authorList>
            <person name="Varghese N."/>
            <person name="Submissions S."/>
        </authorList>
    </citation>
    <scope>NUCLEOTIDE SEQUENCE [LARGE SCALE GENOMIC DNA]</scope>
    <source>
        <strain evidence="4">RD 26</strain>
    </source>
</reference>
<dbReference type="InterPro" id="IPR004919">
    <property type="entry name" value="GmrSD_N"/>
</dbReference>
<organism evidence="3 4">
    <name type="scientific">Halorubrum sodomense</name>
    <dbReference type="NCBI Taxonomy" id="35743"/>
    <lineage>
        <taxon>Archaea</taxon>
        <taxon>Methanobacteriati</taxon>
        <taxon>Methanobacteriota</taxon>
        <taxon>Stenosarchaea group</taxon>
        <taxon>Halobacteria</taxon>
        <taxon>Halobacteriales</taxon>
        <taxon>Haloferacaceae</taxon>
        <taxon>Halorubrum</taxon>
    </lineage>
</organism>
<dbReference type="STRING" id="35743.SAMN04487937_2706"/>
<dbReference type="Pfam" id="PF03235">
    <property type="entry name" value="GmrSD_N"/>
    <property type="match status" value="1"/>
</dbReference>
<dbReference type="Pfam" id="PF07510">
    <property type="entry name" value="GmrSD_C"/>
    <property type="match status" value="1"/>
</dbReference>